<protein>
    <submittedName>
        <fullName evidence="1">Thiolase-like</fullName>
    </submittedName>
</protein>
<feature type="non-terminal residue" evidence="1">
    <location>
        <position position="1"/>
    </location>
</feature>
<accession>A0A2P5FRH4</accession>
<sequence length="74" mass="9129">TKPLVIDFRTGVDPFMYPQQRECSDRQDRVEPEFEFVWYRIGWMTLHQLRSMSASNLWYVLEYIKAKKRLKKRD</sequence>
<evidence type="ECO:0000313" key="1">
    <source>
        <dbReference type="EMBL" id="POO00354.1"/>
    </source>
</evidence>
<proteinExistence type="predicted"/>
<keyword evidence="2" id="KW-1185">Reference proteome</keyword>
<name>A0A2P5FRH4_TREOI</name>
<comment type="caution">
    <text evidence="1">The sequence shown here is derived from an EMBL/GenBank/DDBJ whole genome shotgun (WGS) entry which is preliminary data.</text>
</comment>
<dbReference type="EMBL" id="JXTC01000013">
    <property type="protein sequence ID" value="POO00354.1"/>
    <property type="molecule type" value="Genomic_DNA"/>
</dbReference>
<gene>
    <name evidence="1" type="ORF">TorRG33x02_037670</name>
</gene>
<dbReference type="InParanoid" id="A0A2P5FRH4"/>
<dbReference type="Proteomes" id="UP000237000">
    <property type="component" value="Unassembled WGS sequence"/>
</dbReference>
<dbReference type="AlphaFoldDB" id="A0A2P5FRH4"/>
<organism evidence="1 2">
    <name type="scientific">Trema orientale</name>
    <name type="common">Charcoal tree</name>
    <name type="synonym">Celtis orientalis</name>
    <dbReference type="NCBI Taxonomy" id="63057"/>
    <lineage>
        <taxon>Eukaryota</taxon>
        <taxon>Viridiplantae</taxon>
        <taxon>Streptophyta</taxon>
        <taxon>Embryophyta</taxon>
        <taxon>Tracheophyta</taxon>
        <taxon>Spermatophyta</taxon>
        <taxon>Magnoliopsida</taxon>
        <taxon>eudicotyledons</taxon>
        <taxon>Gunneridae</taxon>
        <taxon>Pentapetalae</taxon>
        <taxon>rosids</taxon>
        <taxon>fabids</taxon>
        <taxon>Rosales</taxon>
        <taxon>Cannabaceae</taxon>
        <taxon>Trema</taxon>
    </lineage>
</organism>
<reference evidence="2" key="1">
    <citation type="submission" date="2016-06" db="EMBL/GenBank/DDBJ databases">
        <title>Parallel loss of symbiosis genes in relatives of nitrogen-fixing non-legume Parasponia.</title>
        <authorList>
            <person name="Van Velzen R."/>
            <person name="Holmer R."/>
            <person name="Bu F."/>
            <person name="Rutten L."/>
            <person name="Van Zeijl A."/>
            <person name="Liu W."/>
            <person name="Santuari L."/>
            <person name="Cao Q."/>
            <person name="Sharma T."/>
            <person name="Shen D."/>
            <person name="Roswanjaya Y."/>
            <person name="Wardhani T."/>
            <person name="Kalhor M.S."/>
            <person name="Jansen J."/>
            <person name="Van den Hoogen J."/>
            <person name="Gungor B."/>
            <person name="Hartog M."/>
            <person name="Hontelez J."/>
            <person name="Verver J."/>
            <person name="Yang W.-C."/>
            <person name="Schijlen E."/>
            <person name="Repin R."/>
            <person name="Schilthuizen M."/>
            <person name="Schranz E."/>
            <person name="Heidstra R."/>
            <person name="Miyata K."/>
            <person name="Fedorova E."/>
            <person name="Kohlen W."/>
            <person name="Bisseling T."/>
            <person name="Smit S."/>
            <person name="Geurts R."/>
        </authorList>
    </citation>
    <scope>NUCLEOTIDE SEQUENCE [LARGE SCALE GENOMIC DNA]</scope>
    <source>
        <strain evidence="2">cv. RG33-2</strain>
    </source>
</reference>
<evidence type="ECO:0000313" key="2">
    <source>
        <dbReference type="Proteomes" id="UP000237000"/>
    </source>
</evidence>